<comment type="caution">
    <text evidence="1">The sequence shown here is derived from an EMBL/GenBank/DDBJ whole genome shotgun (WGS) entry which is preliminary data.</text>
</comment>
<name>A0A9D4K1L4_DREPO</name>
<dbReference type="Proteomes" id="UP000828390">
    <property type="component" value="Unassembled WGS sequence"/>
</dbReference>
<protein>
    <submittedName>
        <fullName evidence="1">Uncharacterized protein</fullName>
    </submittedName>
</protein>
<dbReference type="AlphaFoldDB" id="A0A9D4K1L4"/>
<organism evidence="1 2">
    <name type="scientific">Dreissena polymorpha</name>
    <name type="common">Zebra mussel</name>
    <name type="synonym">Mytilus polymorpha</name>
    <dbReference type="NCBI Taxonomy" id="45954"/>
    <lineage>
        <taxon>Eukaryota</taxon>
        <taxon>Metazoa</taxon>
        <taxon>Spiralia</taxon>
        <taxon>Lophotrochozoa</taxon>
        <taxon>Mollusca</taxon>
        <taxon>Bivalvia</taxon>
        <taxon>Autobranchia</taxon>
        <taxon>Heteroconchia</taxon>
        <taxon>Euheterodonta</taxon>
        <taxon>Imparidentia</taxon>
        <taxon>Neoheterodontei</taxon>
        <taxon>Myida</taxon>
        <taxon>Dreissenoidea</taxon>
        <taxon>Dreissenidae</taxon>
        <taxon>Dreissena</taxon>
    </lineage>
</organism>
<evidence type="ECO:0000313" key="2">
    <source>
        <dbReference type="Proteomes" id="UP000828390"/>
    </source>
</evidence>
<proteinExistence type="predicted"/>
<evidence type="ECO:0000313" key="1">
    <source>
        <dbReference type="EMBL" id="KAH3831124.1"/>
    </source>
</evidence>
<sequence length="111" mass="12728">MCIHTISFENAPYAGDEGRMAVQKYLGRLCQLHTLRCQSEEGSPKNSLLSIENVVKRCPFAEAESKYTKQQDSSCNIREVRRAARSREAENYNGRGMVCEWILKCNELHDE</sequence>
<dbReference type="EMBL" id="JAIWYP010000004">
    <property type="protein sequence ID" value="KAH3831124.1"/>
    <property type="molecule type" value="Genomic_DNA"/>
</dbReference>
<reference evidence="1" key="1">
    <citation type="journal article" date="2019" name="bioRxiv">
        <title>The Genome of the Zebra Mussel, Dreissena polymorpha: A Resource for Invasive Species Research.</title>
        <authorList>
            <person name="McCartney M.A."/>
            <person name="Auch B."/>
            <person name="Kono T."/>
            <person name="Mallez S."/>
            <person name="Zhang Y."/>
            <person name="Obille A."/>
            <person name="Becker A."/>
            <person name="Abrahante J.E."/>
            <person name="Garbe J."/>
            <person name="Badalamenti J.P."/>
            <person name="Herman A."/>
            <person name="Mangelson H."/>
            <person name="Liachko I."/>
            <person name="Sullivan S."/>
            <person name="Sone E.D."/>
            <person name="Koren S."/>
            <person name="Silverstein K.A.T."/>
            <person name="Beckman K.B."/>
            <person name="Gohl D.M."/>
        </authorList>
    </citation>
    <scope>NUCLEOTIDE SEQUENCE</scope>
    <source>
        <strain evidence="1">Duluth1</strain>
        <tissue evidence="1">Whole animal</tissue>
    </source>
</reference>
<gene>
    <name evidence="1" type="ORF">DPMN_104386</name>
</gene>
<accession>A0A9D4K1L4</accession>
<keyword evidence="2" id="KW-1185">Reference proteome</keyword>
<reference evidence="1" key="2">
    <citation type="submission" date="2020-11" db="EMBL/GenBank/DDBJ databases">
        <authorList>
            <person name="McCartney M.A."/>
            <person name="Auch B."/>
            <person name="Kono T."/>
            <person name="Mallez S."/>
            <person name="Becker A."/>
            <person name="Gohl D.M."/>
            <person name="Silverstein K.A.T."/>
            <person name="Koren S."/>
            <person name="Bechman K.B."/>
            <person name="Herman A."/>
            <person name="Abrahante J.E."/>
            <person name="Garbe J."/>
        </authorList>
    </citation>
    <scope>NUCLEOTIDE SEQUENCE</scope>
    <source>
        <strain evidence="1">Duluth1</strain>
        <tissue evidence="1">Whole animal</tissue>
    </source>
</reference>